<comment type="subcellular location">
    <subcellularLocation>
        <location evidence="1">Cytoplasm</location>
    </subcellularLocation>
</comment>
<evidence type="ECO:0000256" key="4">
    <source>
        <dbReference type="ARBA" id="ARBA00022603"/>
    </source>
</evidence>
<protein>
    <recommendedName>
        <fullName evidence="12">tRNA (guanine(10)-N(2))-dimethyltransferase</fullName>
        <ecNumber evidence="12">2.1.1.213</ecNumber>
    </recommendedName>
    <alternativeName>
        <fullName evidence="13">tRNA:G10 dimethyltransferase</fullName>
    </alternativeName>
</protein>
<evidence type="ECO:0000256" key="7">
    <source>
        <dbReference type="ARBA" id="ARBA00022694"/>
    </source>
</evidence>
<dbReference type="SUPFAM" id="SSF53335">
    <property type="entry name" value="S-adenosyl-L-methionine-dependent methyltransferases"/>
    <property type="match status" value="1"/>
</dbReference>
<keyword evidence="8" id="KW-0694">RNA-binding</keyword>
<organism evidence="15">
    <name type="scientific">Ignisphaera aggregans</name>
    <dbReference type="NCBI Taxonomy" id="334771"/>
    <lineage>
        <taxon>Archaea</taxon>
        <taxon>Thermoproteota</taxon>
        <taxon>Thermoprotei</taxon>
        <taxon>Desulfurococcales</taxon>
        <taxon>Desulfurococcaceae</taxon>
        <taxon>Ignisphaera</taxon>
    </lineage>
</organism>
<dbReference type="FunFam" id="3.40.50.150:FF:000251">
    <property type="entry name" value="Putative RNA methylase"/>
    <property type="match status" value="1"/>
</dbReference>
<keyword evidence="5 15" id="KW-0808">Transferase</keyword>
<comment type="similarity">
    <text evidence="11">Belongs to the methyltransferase superfamily. Trm-G10 family.</text>
</comment>
<evidence type="ECO:0000256" key="10">
    <source>
        <dbReference type="ARBA" id="ARBA00054380"/>
    </source>
</evidence>
<keyword evidence="7" id="KW-0819">tRNA processing</keyword>
<dbReference type="InterPro" id="IPR029063">
    <property type="entry name" value="SAM-dependent_MTases_sf"/>
</dbReference>
<dbReference type="PROSITE" id="PS00092">
    <property type="entry name" value="N6_MTASE"/>
    <property type="match status" value="1"/>
</dbReference>
<evidence type="ECO:0000256" key="1">
    <source>
        <dbReference type="ARBA" id="ARBA00004496"/>
    </source>
</evidence>
<dbReference type="GO" id="GO:0030488">
    <property type="term" value="P:tRNA methylation"/>
    <property type="evidence" value="ECO:0007669"/>
    <property type="project" value="TreeGrafter"/>
</dbReference>
<dbReference type="PRINTS" id="PR00507">
    <property type="entry name" value="N12N6MTFRASE"/>
</dbReference>
<dbReference type="AlphaFoldDB" id="A0A7C5YTQ3"/>
<dbReference type="EMBL" id="DRUB01000175">
    <property type="protein sequence ID" value="HHR96870.1"/>
    <property type="molecule type" value="Genomic_DNA"/>
</dbReference>
<evidence type="ECO:0000313" key="15">
    <source>
        <dbReference type="EMBL" id="HHR96870.1"/>
    </source>
</evidence>
<dbReference type="GO" id="GO:0005737">
    <property type="term" value="C:cytoplasm"/>
    <property type="evidence" value="ECO:0007669"/>
    <property type="project" value="UniProtKB-SubCell"/>
</dbReference>
<dbReference type="PANTHER" id="PTHR14911">
    <property type="entry name" value="THUMP DOMAIN-CONTAINING"/>
    <property type="match status" value="1"/>
</dbReference>
<sequence>MGNTLTMYIARLSNELLSLAISEFFSIVNAENIEYNINKRIDEFIFFKSSEDLIKLLIIRSALLIELGKVIDILTEDDYLYDAIKNYIDIDSCIDVDSIRGFGKKNAFQIQKLFSSMGIRWRKCKKRIKIALIAGLAIIYEVLYRRKEVKFYDREPHHRPCYRPGTMKPILARALVNIAKVSSKRQEHILDPFCGVGGIALEACNMGLQVTCIDIDKKMIDGAKINSNAYNCEDKVEVIQSDSLYNIFRSRFFNAIVTDPPYGIQSVPRSQTLQNLIERFIYNSYEVVKRGGHIVFAIPIHFENLIDMLLNDLNVIVLEKHLNRVHGSLTRVIYVIRV</sequence>
<evidence type="ECO:0000256" key="5">
    <source>
        <dbReference type="ARBA" id="ARBA00022679"/>
    </source>
</evidence>
<dbReference type="Pfam" id="PF01170">
    <property type="entry name" value="UPF0020"/>
    <property type="match status" value="1"/>
</dbReference>
<evidence type="ECO:0000256" key="13">
    <source>
        <dbReference type="ARBA" id="ARBA00082665"/>
    </source>
</evidence>
<comment type="catalytic activity">
    <reaction evidence="9">
        <text>guanosine(10) in tRNA + 2 S-adenosyl-L-methionine = N(2)-dimethylguanosine(10) in tRNA + 2 S-adenosyl-L-homocysteine + 2 H(+)</text>
        <dbReference type="Rhea" id="RHEA:43124"/>
        <dbReference type="Rhea" id="RHEA-COMP:10355"/>
        <dbReference type="Rhea" id="RHEA-COMP:10358"/>
        <dbReference type="ChEBI" id="CHEBI:15378"/>
        <dbReference type="ChEBI" id="CHEBI:57856"/>
        <dbReference type="ChEBI" id="CHEBI:59789"/>
        <dbReference type="ChEBI" id="CHEBI:74269"/>
        <dbReference type="ChEBI" id="CHEBI:74513"/>
        <dbReference type="EC" id="2.1.1.213"/>
    </reaction>
</comment>
<evidence type="ECO:0000256" key="3">
    <source>
        <dbReference type="ARBA" id="ARBA00022555"/>
    </source>
</evidence>
<keyword evidence="6" id="KW-0949">S-adenosyl-L-methionine</keyword>
<evidence type="ECO:0000256" key="8">
    <source>
        <dbReference type="ARBA" id="ARBA00022884"/>
    </source>
</evidence>
<keyword evidence="3" id="KW-0820">tRNA-binding</keyword>
<comment type="function">
    <text evidence="10">Catalyzes the adenosylmethionine-dependent methylation of the exocyclic amino group (N(2)) of guanosine at position 10 of various tRNAs. Acts via a two-step process that leads to the formation of either N(2)-monomethyl (m(2)G) or N(2)-dimethylguanosine (m(2)(2)G).</text>
</comment>
<accession>A0A7C5YTQ3</accession>
<dbReference type="InterPro" id="IPR002052">
    <property type="entry name" value="DNA_methylase_N6_adenine_CS"/>
</dbReference>
<comment type="caution">
    <text evidence="15">The sequence shown here is derived from an EMBL/GenBank/DDBJ whole genome shotgun (WGS) entry which is preliminary data.</text>
</comment>
<dbReference type="CDD" id="cd02440">
    <property type="entry name" value="AdoMet_MTases"/>
    <property type="match status" value="1"/>
</dbReference>
<dbReference type="EC" id="2.1.1.213" evidence="12"/>
<dbReference type="PANTHER" id="PTHR14911:SF21">
    <property type="entry name" value="N2-METHYLGUANOSINE TRNA METHYLTRANSFERASE"/>
    <property type="match status" value="1"/>
</dbReference>
<reference evidence="15" key="1">
    <citation type="journal article" date="2020" name="mSystems">
        <title>Genome- and Community-Level Interaction Insights into Carbon Utilization and Element Cycling Functions of Hydrothermarchaeota in Hydrothermal Sediment.</title>
        <authorList>
            <person name="Zhou Z."/>
            <person name="Liu Y."/>
            <person name="Xu W."/>
            <person name="Pan J."/>
            <person name="Luo Z.H."/>
            <person name="Li M."/>
        </authorList>
    </citation>
    <scope>NUCLEOTIDE SEQUENCE [LARGE SCALE GENOMIC DNA]</scope>
    <source>
        <strain evidence="15">SpSt-1</strain>
    </source>
</reference>
<evidence type="ECO:0000256" key="12">
    <source>
        <dbReference type="ARBA" id="ARBA00066936"/>
    </source>
</evidence>
<evidence type="ECO:0000256" key="6">
    <source>
        <dbReference type="ARBA" id="ARBA00022691"/>
    </source>
</evidence>
<evidence type="ECO:0000256" key="11">
    <source>
        <dbReference type="ARBA" id="ARBA00061338"/>
    </source>
</evidence>
<dbReference type="GO" id="GO:0000049">
    <property type="term" value="F:tRNA binding"/>
    <property type="evidence" value="ECO:0007669"/>
    <property type="project" value="UniProtKB-KW"/>
</dbReference>
<dbReference type="Gene3D" id="3.40.50.150">
    <property type="entry name" value="Vaccinia Virus protein VP39"/>
    <property type="match status" value="1"/>
</dbReference>
<evidence type="ECO:0000259" key="14">
    <source>
        <dbReference type="Pfam" id="PF01170"/>
    </source>
</evidence>
<gene>
    <name evidence="15" type="ORF">ENL47_08770</name>
</gene>
<keyword evidence="2" id="KW-0963">Cytoplasm</keyword>
<dbReference type="InterPro" id="IPR000241">
    <property type="entry name" value="RlmKL-like_Mtase"/>
</dbReference>
<keyword evidence="4 15" id="KW-0489">Methyltransferase</keyword>
<proteinExistence type="inferred from homology"/>
<evidence type="ECO:0000256" key="2">
    <source>
        <dbReference type="ARBA" id="ARBA00022490"/>
    </source>
</evidence>
<evidence type="ECO:0000256" key="9">
    <source>
        <dbReference type="ARBA" id="ARBA00051883"/>
    </source>
</evidence>
<feature type="domain" description="Ribosomal RNA large subunit methyltransferase K/L-like methyltransferase" evidence="14">
    <location>
        <begin position="156"/>
        <end position="331"/>
    </location>
</feature>
<dbReference type="GO" id="GO:0160101">
    <property type="term" value="F:tRNA (guanine(10)-N2)-dimethyltransferase activity"/>
    <property type="evidence" value="ECO:0007669"/>
    <property type="project" value="UniProtKB-EC"/>
</dbReference>
<name>A0A7C5YTQ3_9CREN</name>